<sequence length="296" mass="31006">MLNWKNNVMALALASLAATPLAAQDTDNDAKATENAAAETQAREQASPAIDEAVAALTETGNALKALEDGKNDEAAAALERAIGKLEVVLTQHPELALAPVDVSSTVVDITASPAVITKARKEALRLMKDDQLQLARPIINNLASEVVVRTTSIPLATYPLALKSAAALVKDGKVDDAKAVLAQGLGTLVVEEVVSPLPLLRAAVLIDHAKALSEKEDRSDEENKTLAGLLDALDLEIAKGEALQYGGKDAFEPLKDEMKEIRKATGDGGFGKGFFDKLSGLFDGLGKSHNEAAGN</sequence>
<evidence type="ECO:0000313" key="3">
    <source>
        <dbReference type="Proteomes" id="UP000261704"/>
    </source>
</evidence>
<gene>
    <name evidence="2" type="ORF">BAR1_13510</name>
</gene>
<keyword evidence="3" id="KW-1185">Reference proteome</keyword>
<evidence type="ECO:0000313" key="2">
    <source>
        <dbReference type="EMBL" id="AXX98852.1"/>
    </source>
</evidence>
<dbReference type="OrthoDB" id="7025476at2"/>
<feature type="chain" id="PRO_5016855809" description="YfdX family protein" evidence="1">
    <location>
        <begin position="24"/>
        <end position="296"/>
    </location>
</feature>
<dbReference type="KEGG" id="pamo:BAR1_13510"/>
<feature type="signal peptide" evidence="1">
    <location>
        <begin position="1"/>
        <end position="23"/>
    </location>
</feature>
<evidence type="ECO:0000256" key="1">
    <source>
        <dbReference type="SAM" id="SignalP"/>
    </source>
</evidence>
<dbReference type="InterPro" id="IPR021236">
    <property type="entry name" value="Uncharacterised_YfdX"/>
</dbReference>
<accession>A0A347UJ24</accession>
<protein>
    <recommendedName>
        <fullName evidence="4">YfdX family protein</fullName>
    </recommendedName>
</protein>
<dbReference type="Pfam" id="PF10938">
    <property type="entry name" value="YfdX"/>
    <property type="match status" value="1"/>
</dbReference>
<name>A0A347UJ24_9RHOB</name>
<dbReference type="AlphaFoldDB" id="A0A347UJ24"/>
<keyword evidence="1" id="KW-0732">Signal</keyword>
<organism evidence="2 3">
    <name type="scientific">Profundibacter amoris</name>
    <dbReference type="NCBI Taxonomy" id="2171755"/>
    <lineage>
        <taxon>Bacteria</taxon>
        <taxon>Pseudomonadati</taxon>
        <taxon>Pseudomonadota</taxon>
        <taxon>Alphaproteobacteria</taxon>
        <taxon>Rhodobacterales</taxon>
        <taxon>Paracoccaceae</taxon>
        <taxon>Profundibacter</taxon>
    </lineage>
</organism>
<reference evidence="2 3" key="1">
    <citation type="submission" date="2018-09" db="EMBL/GenBank/DDBJ databases">
        <title>Profundibacter amoris BAR1 gen. nov., sp. nov., a new member of the Roseobacter clade isolated at Lokis Castle Vent Field on the Arctic Mid-Oceanic Ridge.</title>
        <authorList>
            <person name="Le Moine Bauer S."/>
            <person name="Sjoeberg A.G."/>
            <person name="L'Haridon S."/>
            <person name="Stokke R."/>
            <person name="Roalkvam I."/>
            <person name="Steen I.H."/>
            <person name="Dahle H."/>
        </authorList>
    </citation>
    <scope>NUCLEOTIDE SEQUENCE [LARGE SCALE GENOMIC DNA]</scope>
    <source>
        <strain evidence="2 3">BAR1</strain>
    </source>
</reference>
<dbReference type="Proteomes" id="UP000261704">
    <property type="component" value="Chromosome"/>
</dbReference>
<dbReference type="EMBL" id="CP032125">
    <property type="protein sequence ID" value="AXX98852.1"/>
    <property type="molecule type" value="Genomic_DNA"/>
</dbReference>
<dbReference type="RefSeq" id="WP_118943506.1">
    <property type="nucleotide sequence ID" value="NZ_CP032125.1"/>
</dbReference>
<evidence type="ECO:0008006" key="4">
    <source>
        <dbReference type="Google" id="ProtNLM"/>
    </source>
</evidence>
<proteinExistence type="predicted"/>